<keyword evidence="2" id="KW-0813">Transport</keyword>
<dbReference type="Gene3D" id="1.25.10.70">
    <property type="match status" value="1"/>
</dbReference>
<evidence type="ECO:0000256" key="2">
    <source>
        <dbReference type="ARBA" id="ARBA00022448"/>
    </source>
</evidence>
<dbReference type="Pfam" id="PF18378">
    <property type="entry name" value="Nup188_C"/>
    <property type="match status" value="1"/>
</dbReference>
<keyword evidence="7" id="KW-0539">Nucleus</keyword>
<comment type="subcellular location">
    <subcellularLocation>
        <location evidence="1">Nucleus</location>
        <location evidence="1">Nuclear pore complex</location>
    </subcellularLocation>
</comment>
<gene>
    <name evidence="10" type="ORF">ACRE_072240</name>
</gene>
<dbReference type="InterPro" id="IPR041634">
    <property type="entry name" value="Nup188_C"/>
</dbReference>
<evidence type="ECO:0000256" key="3">
    <source>
        <dbReference type="ARBA" id="ARBA00022816"/>
    </source>
</evidence>
<evidence type="ECO:0000256" key="5">
    <source>
        <dbReference type="ARBA" id="ARBA00023010"/>
    </source>
</evidence>
<dbReference type="PANTHER" id="PTHR31431">
    <property type="entry name" value="NUCLEOPORIN NUP188 HOMOLOG"/>
    <property type="match status" value="1"/>
</dbReference>
<dbReference type="InterPro" id="IPR044840">
    <property type="entry name" value="Nup188"/>
</dbReference>
<evidence type="ECO:0000256" key="4">
    <source>
        <dbReference type="ARBA" id="ARBA00022927"/>
    </source>
</evidence>
<dbReference type="HOGENOM" id="CLU_001029_0_0_1"/>
<dbReference type="OrthoDB" id="102511at2759"/>
<evidence type="ECO:0000259" key="9">
    <source>
        <dbReference type="Pfam" id="PF21093"/>
    </source>
</evidence>
<evidence type="ECO:0000313" key="11">
    <source>
        <dbReference type="Proteomes" id="UP000029964"/>
    </source>
</evidence>
<organism evidence="10 11">
    <name type="scientific">Hapsidospora chrysogenum (strain ATCC 11550 / CBS 779.69 / DSM 880 / IAM 14645 / JCM 23072 / IMI 49137)</name>
    <name type="common">Acremonium chrysogenum</name>
    <dbReference type="NCBI Taxonomy" id="857340"/>
    <lineage>
        <taxon>Eukaryota</taxon>
        <taxon>Fungi</taxon>
        <taxon>Dikarya</taxon>
        <taxon>Ascomycota</taxon>
        <taxon>Pezizomycotina</taxon>
        <taxon>Sordariomycetes</taxon>
        <taxon>Hypocreomycetidae</taxon>
        <taxon>Hypocreales</taxon>
        <taxon>Bionectriaceae</taxon>
        <taxon>Hapsidospora</taxon>
    </lineage>
</organism>
<feature type="domain" description="Nuclear pore protein Nup188 C-terminal" evidence="8">
    <location>
        <begin position="1454"/>
        <end position="1819"/>
    </location>
</feature>
<dbReference type="GO" id="GO:0006405">
    <property type="term" value="P:RNA export from nucleus"/>
    <property type="evidence" value="ECO:0007669"/>
    <property type="project" value="TreeGrafter"/>
</dbReference>
<dbReference type="PANTHER" id="PTHR31431:SF1">
    <property type="entry name" value="NUCLEOPORIN NUP188"/>
    <property type="match status" value="1"/>
</dbReference>
<comment type="caution">
    <text evidence="10">The sequence shown here is derived from an EMBL/GenBank/DDBJ whole genome shotgun (WGS) entry which is preliminary data.</text>
</comment>
<dbReference type="GO" id="GO:0051028">
    <property type="term" value="P:mRNA transport"/>
    <property type="evidence" value="ECO:0007669"/>
    <property type="project" value="UniProtKB-KW"/>
</dbReference>
<dbReference type="GO" id="GO:0006606">
    <property type="term" value="P:protein import into nucleus"/>
    <property type="evidence" value="ECO:0007669"/>
    <property type="project" value="TreeGrafter"/>
</dbReference>
<evidence type="ECO:0000256" key="6">
    <source>
        <dbReference type="ARBA" id="ARBA00023132"/>
    </source>
</evidence>
<keyword evidence="11" id="KW-1185">Reference proteome</keyword>
<keyword evidence="4" id="KW-0653">Protein transport</keyword>
<dbReference type="Pfam" id="PF21093">
    <property type="entry name" value="Nup188_N-subdom_III"/>
    <property type="match status" value="1"/>
</dbReference>
<evidence type="ECO:0000256" key="1">
    <source>
        <dbReference type="ARBA" id="ARBA00004567"/>
    </source>
</evidence>
<keyword evidence="6" id="KW-0906">Nuclear pore complex</keyword>
<protein>
    <submittedName>
        <fullName evidence="10">Nucleoporin-like protein</fullName>
    </submittedName>
</protein>
<dbReference type="STRING" id="857340.A0A086SY51"/>
<keyword evidence="5" id="KW-0811">Translocation</keyword>
<dbReference type="GO" id="GO:0017056">
    <property type="term" value="F:structural constituent of nuclear pore"/>
    <property type="evidence" value="ECO:0007669"/>
    <property type="project" value="InterPro"/>
</dbReference>
<accession>A0A086SY51</accession>
<evidence type="ECO:0000259" key="8">
    <source>
        <dbReference type="Pfam" id="PF18378"/>
    </source>
</evidence>
<feature type="domain" description="Nucleoporin Nup188 N-terminal subdomain III" evidence="9">
    <location>
        <begin position="771"/>
        <end position="1152"/>
    </location>
</feature>
<evidence type="ECO:0000313" key="10">
    <source>
        <dbReference type="EMBL" id="KFH42033.1"/>
    </source>
</evidence>
<evidence type="ECO:0000256" key="7">
    <source>
        <dbReference type="ARBA" id="ARBA00023242"/>
    </source>
</evidence>
<reference evidence="11" key="1">
    <citation type="journal article" date="2014" name="Genome Announc.">
        <title>Genome sequence and annotation of Acremonium chrysogenum, producer of the beta-lactam antibiotic cephalosporin C.</title>
        <authorList>
            <person name="Terfehr D."/>
            <person name="Dahlmann T.A."/>
            <person name="Specht T."/>
            <person name="Zadra I."/>
            <person name="Kuernsteiner H."/>
            <person name="Kueck U."/>
        </authorList>
    </citation>
    <scope>NUCLEOTIDE SEQUENCE [LARGE SCALE GENOMIC DNA]</scope>
    <source>
        <strain evidence="11">ATCC 11550 / CBS 779.69 / DSM 880 / IAM 14645 / JCM 23072 / IMI 49137</strain>
    </source>
</reference>
<dbReference type="GO" id="GO:0044611">
    <property type="term" value="C:nuclear pore inner ring"/>
    <property type="evidence" value="ECO:0007669"/>
    <property type="project" value="TreeGrafter"/>
</dbReference>
<dbReference type="InterPro" id="IPR048883">
    <property type="entry name" value="Nup188_N-subdom_III"/>
</dbReference>
<dbReference type="Pfam" id="PF21094">
    <property type="entry name" value="Nup188_SH3-like"/>
    <property type="match status" value="1"/>
</dbReference>
<name>A0A086SY51_HAPC1</name>
<sequence length="1826" mass="202320">MASMSDRIYFPPLEECLFGDRVVLSWRHVATALSDYSGKRQTTPAVIDFFDDEYVHGLLGDPSSVFARPSDATQREYETKTAPINTTAASNDRIDIKLVKEDAEWLSKTARLNLLAALRVVIVEVQSRPAQHLATPLSSQDAANLQEAAGLNNGQGNSFLSELGAANAADADEIWTDFEKPEQRKRRIFDTYLTERRYFMMAADFAHSIRIYGRLPIHAPVAGNLAQLYRMTMTGQTNDDVDALLSAYIRIVGDRMGRLDTGVKDMTDDNLLQSEDTEISLAHTLLVEVIHAMSVVFQLADNLQDRFPPSTVVSSWFSIMDQYAFLSNVQPFHPIIAELVFPLRTLAAVASVGLLKPNRCMEYFLDPEKDPASADNSHDSWLSSDVLEQVHNITVAATEAKIDSASPVSLSWSVILHGMNLSYHKRSEKRDNLLLQSARERFEAGNLVRGPPGRRNSAGSIYSIESSRFDTFLENGAPSKDLQASRRICDAATENGYVYNVISGIAFGTRSSSGGCMTPLLSSRIRASFMEVVQAAEPFIGYQDAPVRTVLAILAVDREYWDINQDHILPSDQDVVASTARGAWLQERILQIAIERNPHELLPFLMLCRSLCSTLSLEDDEFDQILGLLRHTPTLAVILPESAKWVSISDGPDPENSYYRLLNDVPLVPQSSSWTSRKPEEEDFYIPANTLFRFLDQAGTASIVEYNHSTLALLGQRLDVNLSRERELLFELLDAVTTAEVISFFATLIHVDCLKAAKANPNGSIVHLESDILHEASKHLSGGRDIVTVVCATMDYYLQDELAMSDENAVAVLNSCVQFLHSILPLHPSRVWSYLARCELLSSESKAGKLAKIAGTLDLNSSRYDFVKSSVRLFSDLIETAMTSAVQRRVGSKAVGRQRPDANPWLGTSDKVLSRVSYSIAQASVDIFENTSTWRFESPDKQTSLLESVVPILHNLISYCYGMGDMQNSSGLTSTLRPAASYVVDCFVQPSTGTLRFQPMLSSLVEACLSGESTLYISKYQSLYTEVTSLLDFATSLLRVSNLLEVSSNMVETYLFKSCTLLARLSGVSPHLRVPALRLLNALVVNAGKSTSEPPSLLGYLGPQISKSFLQQLSTLGKPFSLTRDVKTTWKFFSSILRNRQQWMSNCLLTGQTPREAMKEGAKKGELAPDSIFAIALKKLSRLNELDSSQALVILDFVASAQNYWPWTVFTLQKDTSYLDGLRDYVRELQPSHMTAKTSVTKAAIDARIAAYIGETLAMQLYHSRHLGNADDLAEKLVADIDYYLRDGVEVAGYNKSLHTNFARNFSNKYAGCSLDEFQRTLLEPRELGVDFYYDLERASTMLGFDPGWLGRKQNGFKTEMERANANLSLVDAQIALFHAWEFLLLELSVCLPANDTIATQMLQVAQQCLNANQVVPGPESIFLKVVDARASLALVLIQRLATSSRPLNHINHLLTTVVGTIAGVENPFSPETVPYYRKLLKALFVILRAYQANADKASSGKEESMGGTSVTVTQTVLNVLDRIVGRGFRSLVSLIHDDQASVCPEDLALLTAILQACLSLPGIEQSQTQILNIMASHNCFYAATSLFSWADKLADQGDPIYGELSILYLLELSTLPGLAEQMACDGIMSIILTANLTKYMMKANISPYSDIPVAQRCYGIWVKGLLPLMLNFLTALGATVAPEIGYVLNQFPHLLSLSIDRFEAPGASRTQSRSTPHYLTLLGTSETHSLALLTRVLSALRQNSNRDIPEVEWDATSLLENVEFWLASNKLLKERLIPLGQREMEWRSMKQAANGGRRGENVLEAKVIAQLEAVRDVLSEELEAE</sequence>
<keyword evidence="3" id="KW-0509">mRNA transport</keyword>
<proteinExistence type="predicted"/>
<dbReference type="EMBL" id="JPKY01000106">
    <property type="protein sequence ID" value="KFH42033.1"/>
    <property type="molecule type" value="Genomic_DNA"/>
</dbReference>
<dbReference type="Proteomes" id="UP000029964">
    <property type="component" value="Unassembled WGS sequence"/>
</dbReference>